<proteinExistence type="predicted"/>
<dbReference type="Pfam" id="PF26154">
    <property type="entry name" value="DUF8042"/>
    <property type="match status" value="1"/>
</dbReference>
<dbReference type="EMBL" id="CP146256">
    <property type="protein sequence ID" value="XAH74919.1"/>
    <property type="molecule type" value="Genomic_DNA"/>
</dbReference>
<evidence type="ECO:0000313" key="3">
    <source>
        <dbReference type="Proteomes" id="UP001451571"/>
    </source>
</evidence>
<dbReference type="Proteomes" id="UP001451571">
    <property type="component" value="Chromosome"/>
</dbReference>
<gene>
    <name evidence="2" type="ORF">V6984_03890</name>
</gene>
<name>A0ABZ3EXD5_9FIRM</name>
<reference evidence="2 3" key="1">
    <citation type="submission" date="2024-02" db="EMBL/GenBank/DDBJ databases">
        <title>Bacterial strain from lacustrine sediment.</title>
        <authorList>
            <person name="Petit C."/>
            <person name="Fadhlaoui K."/>
        </authorList>
    </citation>
    <scope>NUCLEOTIDE SEQUENCE [LARGE SCALE GENOMIC DNA]</scope>
    <source>
        <strain evidence="2 3">IPX-CK</strain>
    </source>
</reference>
<evidence type="ECO:0000313" key="2">
    <source>
        <dbReference type="EMBL" id="XAH74919.1"/>
    </source>
</evidence>
<keyword evidence="3" id="KW-1185">Reference proteome</keyword>
<sequence length="120" mass="13919">MGQLREEQKEALQVAKDYLVKLIAGMESLVPELRGDRKEDTDDFLKQCLNGFNWTIQIYNRTSDLINEGKIRIVKTEVNESILRFNEAMQSKNNRKVAEVLEKDIIVFLNNFSKAIDEVL</sequence>
<protein>
    <submittedName>
        <fullName evidence="2">Molecular chaperone</fullName>
    </submittedName>
</protein>
<accession>A0ABZ3EXD5</accession>
<dbReference type="RefSeq" id="WP_342758497.1">
    <property type="nucleotide sequence ID" value="NZ_CP146256.1"/>
</dbReference>
<organism evidence="2 3">
    <name type="scientific">Kineothrix sedimenti</name>
    <dbReference type="NCBI Taxonomy" id="3123317"/>
    <lineage>
        <taxon>Bacteria</taxon>
        <taxon>Bacillati</taxon>
        <taxon>Bacillota</taxon>
        <taxon>Clostridia</taxon>
        <taxon>Lachnospirales</taxon>
        <taxon>Lachnospiraceae</taxon>
        <taxon>Kineothrix</taxon>
    </lineage>
</organism>
<evidence type="ECO:0000259" key="1">
    <source>
        <dbReference type="Pfam" id="PF26154"/>
    </source>
</evidence>
<dbReference type="InterPro" id="IPR058355">
    <property type="entry name" value="DUF8042"/>
</dbReference>
<feature type="domain" description="DUF8042" evidence="1">
    <location>
        <begin position="6"/>
        <end position="119"/>
    </location>
</feature>